<keyword evidence="2" id="KW-1185">Reference proteome</keyword>
<evidence type="ECO:0000313" key="1">
    <source>
        <dbReference type="EMBL" id="QHW32471.1"/>
    </source>
</evidence>
<evidence type="ECO:0000313" key="2">
    <source>
        <dbReference type="Proteomes" id="UP000479114"/>
    </source>
</evidence>
<dbReference type="EMBL" id="CP048286">
    <property type="protein sequence ID" value="QHW32471.1"/>
    <property type="molecule type" value="Genomic_DNA"/>
</dbReference>
<protein>
    <submittedName>
        <fullName evidence="1">Uncharacterized protein</fullName>
    </submittedName>
</protein>
<sequence>MRSDKGRKIIVLAALLLLVITAVCAWCPWVGRSYAADRTTAHFRLEWKDTADGCGFDCPDCGVKQTRRTMFGTKVSVAYQCGQLPSEPASADNRTKTYFVSFLGTVHE</sequence>
<dbReference type="Proteomes" id="UP000479114">
    <property type="component" value="Chromosome"/>
</dbReference>
<name>A0A6C0P295_9BACL</name>
<gene>
    <name evidence="1" type="ORF">GZH47_17745</name>
</gene>
<dbReference type="AlphaFoldDB" id="A0A6C0P295"/>
<proteinExistence type="predicted"/>
<dbReference type="RefSeq" id="WP_162642232.1">
    <property type="nucleotide sequence ID" value="NZ_CP048286.1"/>
</dbReference>
<dbReference type="KEGG" id="prz:GZH47_17745"/>
<accession>A0A6C0P295</accession>
<organism evidence="1 2">
    <name type="scientific">Paenibacillus rhizovicinus</name>
    <dbReference type="NCBI Taxonomy" id="2704463"/>
    <lineage>
        <taxon>Bacteria</taxon>
        <taxon>Bacillati</taxon>
        <taxon>Bacillota</taxon>
        <taxon>Bacilli</taxon>
        <taxon>Bacillales</taxon>
        <taxon>Paenibacillaceae</taxon>
        <taxon>Paenibacillus</taxon>
    </lineage>
</organism>
<reference evidence="1 2" key="1">
    <citation type="submission" date="2020-02" db="EMBL/GenBank/DDBJ databases">
        <title>Paenibacillus sp. nov., isolated from rhizosphere soil of tomato.</title>
        <authorList>
            <person name="Weon H.-Y."/>
            <person name="Lee S.A."/>
        </authorList>
    </citation>
    <scope>NUCLEOTIDE SEQUENCE [LARGE SCALE GENOMIC DNA]</scope>
    <source>
        <strain evidence="1 2">14171R-81</strain>
    </source>
</reference>